<evidence type="ECO:0000256" key="2">
    <source>
        <dbReference type="ARBA" id="ARBA00022679"/>
    </source>
</evidence>
<dbReference type="PANTHER" id="PTHR43712:SF16">
    <property type="entry name" value="O-METHYLTRANSFERASE ELCB"/>
    <property type="match status" value="1"/>
</dbReference>
<dbReference type="InterPro" id="IPR029063">
    <property type="entry name" value="SAM-dependent_MTases_sf"/>
</dbReference>
<dbReference type="Pfam" id="PF08100">
    <property type="entry name" value="Dimerisation"/>
    <property type="match status" value="1"/>
</dbReference>
<dbReference type="InterPro" id="IPR036388">
    <property type="entry name" value="WH-like_DNA-bd_sf"/>
</dbReference>
<evidence type="ECO:0000259" key="4">
    <source>
        <dbReference type="Pfam" id="PF00891"/>
    </source>
</evidence>
<comment type="caution">
    <text evidence="6">The sequence shown here is derived from an EMBL/GenBank/DDBJ whole genome shotgun (WGS) entry which is preliminary data.</text>
</comment>
<keyword evidence="7" id="KW-1185">Reference proteome</keyword>
<accession>A0ABR3XHN2</accession>
<dbReference type="EMBL" id="JAWRVE010000020">
    <property type="protein sequence ID" value="KAL1875159.1"/>
    <property type="molecule type" value="Genomic_DNA"/>
</dbReference>
<evidence type="ECO:0000313" key="6">
    <source>
        <dbReference type="EMBL" id="KAL1875159.1"/>
    </source>
</evidence>
<dbReference type="Gene3D" id="3.40.50.150">
    <property type="entry name" value="Vaccinia Virus protein VP39"/>
    <property type="match status" value="1"/>
</dbReference>
<organism evidence="6 7">
    <name type="scientific">Diaporthe australafricana</name>
    <dbReference type="NCBI Taxonomy" id="127596"/>
    <lineage>
        <taxon>Eukaryota</taxon>
        <taxon>Fungi</taxon>
        <taxon>Dikarya</taxon>
        <taxon>Ascomycota</taxon>
        <taxon>Pezizomycotina</taxon>
        <taxon>Sordariomycetes</taxon>
        <taxon>Sordariomycetidae</taxon>
        <taxon>Diaporthales</taxon>
        <taxon>Diaporthaceae</taxon>
        <taxon>Diaporthe</taxon>
    </lineage>
</organism>
<dbReference type="Pfam" id="PF00891">
    <property type="entry name" value="Methyltransf_2"/>
    <property type="match status" value="1"/>
</dbReference>
<dbReference type="SUPFAM" id="SSF53335">
    <property type="entry name" value="S-adenosyl-L-methionine-dependent methyltransferases"/>
    <property type="match status" value="1"/>
</dbReference>
<dbReference type="InterPro" id="IPR012967">
    <property type="entry name" value="COMT_dimerisation"/>
</dbReference>
<keyword evidence="2" id="KW-0808">Transferase</keyword>
<evidence type="ECO:0000259" key="5">
    <source>
        <dbReference type="Pfam" id="PF08100"/>
    </source>
</evidence>
<feature type="domain" description="O-methyltransferase C-terminal" evidence="4">
    <location>
        <begin position="204"/>
        <end position="351"/>
    </location>
</feature>
<dbReference type="PANTHER" id="PTHR43712">
    <property type="entry name" value="PUTATIVE (AFU_ORTHOLOGUE AFUA_4G14580)-RELATED"/>
    <property type="match status" value="1"/>
</dbReference>
<feature type="domain" description="O-methyltransferase dimerisation" evidence="5">
    <location>
        <begin position="33"/>
        <end position="98"/>
    </location>
</feature>
<dbReference type="Gene3D" id="1.10.10.10">
    <property type="entry name" value="Winged helix-like DNA-binding domain superfamily/Winged helix DNA-binding domain"/>
    <property type="match status" value="1"/>
</dbReference>
<dbReference type="PROSITE" id="PS51683">
    <property type="entry name" value="SAM_OMT_II"/>
    <property type="match status" value="1"/>
</dbReference>
<dbReference type="InterPro" id="IPR016461">
    <property type="entry name" value="COMT-like"/>
</dbReference>
<sequence>MAGKPAVTAPVDQVRKSLELSGVHFLSLVELGILKTFIDHKVFDNIPDNGEISVHELATKVGGETGLVQRFATYLVASSVLESTGPDRVAHTARSQAYRTGQVAAMFIVHVYTFLLRPMASWSAYFDANGLAEPKTQDSIPLGWATGHPHLSLYGILDAEPALASLFNRAQAGSAGIYPLKGTYDLGWLQTALAADADDAGARPAIVDIGGGTGLAMRGILVDNPFIPPAQCAVLDFPKTVAAAEQREGPLAQVDMVGGSMLEPLPRQIEGARVYQFRRVLSDLPDAAIELALRNVRDACAPDSRVLIVEELLTPQRSRFFLAQDISVLNFGGKRRSEAMFGELAANAGFRISGVVQNDSGEFGVLELVLL</sequence>
<dbReference type="Proteomes" id="UP001583177">
    <property type="component" value="Unassembled WGS sequence"/>
</dbReference>
<evidence type="ECO:0008006" key="8">
    <source>
        <dbReference type="Google" id="ProtNLM"/>
    </source>
</evidence>
<evidence type="ECO:0000256" key="3">
    <source>
        <dbReference type="ARBA" id="ARBA00022691"/>
    </source>
</evidence>
<gene>
    <name evidence="6" type="ORF">Daus18300_003227</name>
</gene>
<proteinExistence type="predicted"/>
<dbReference type="InterPro" id="IPR036390">
    <property type="entry name" value="WH_DNA-bd_sf"/>
</dbReference>
<dbReference type="InterPro" id="IPR001077">
    <property type="entry name" value="COMT_C"/>
</dbReference>
<keyword evidence="1" id="KW-0489">Methyltransferase</keyword>
<protein>
    <recommendedName>
        <fullName evidence="8">O-methyltransferase</fullName>
    </recommendedName>
</protein>
<keyword evidence="3" id="KW-0949">S-adenosyl-L-methionine</keyword>
<dbReference type="PIRSF" id="PIRSF005739">
    <property type="entry name" value="O-mtase"/>
    <property type="match status" value="1"/>
</dbReference>
<dbReference type="SUPFAM" id="SSF46785">
    <property type="entry name" value="Winged helix' DNA-binding domain"/>
    <property type="match status" value="1"/>
</dbReference>
<name>A0ABR3XHN2_9PEZI</name>
<evidence type="ECO:0000256" key="1">
    <source>
        <dbReference type="ARBA" id="ARBA00022603"/>
    </source>
</evidence>
<reference evidence="6 7" key="1">
    <citation type="journal article" date="2024" name="IMA Fungus">
        <title>IMA Genome - F19 : A genome assembly and annotation guide to empower mycologists, including annotated draft genome sequences of Ceratocystis pirilliformis, Diaporthe australafricana, Fusarium ophioides, Paecilomyces lecythidis, and Sporothrix stenoceras.</title>
        <authorList>
            <person name="Aylward J."/>
            <person name="Wilson A.M."/>
            <person name="Visagie C.M."/>
            <person name="Spraker J."/>
            <person name="Barnes I."/>
            <person name="Buitendag C."/>
            <person name="Ceriani C."/>
            <person name="Del Mar Angel L."/>
            <person name="du Plessis D."/>
            <person name="Fuchs T."/>
            <person name="Gasser K."/>
            <person name="Kramer D."/>
            <person name="Li W."/>
            <person name="Munsamy K."/>
            <person name="Piso A."/>
            <person name="Price J.L."/>
            <person name="Sonnekus B."/>
            <person name="Thomas C."/>
            <person name="van der Nest A."/>
            <person name="van Dijk A."/>
            <person name="van Heerden A."/>
            <person name="van Vuuren N."/>
            <person name="Yilmaz N."/>
            <person name="Duong T.A."/>
            <person name="van der Merwe N.A."/>
            <person name="Wingfield M.J."/>
            <person name="Wingfield B.D."/>
        </authorList>
    </citation>
    <scope>NUCLEOTIDE SEQUENCE [LARGE SCALE GENOMIC DNA]</scope>
    <source>
        <strain evidence="6 7">CMW 18300</strain>
    </source>
</reference>
<evidence type="ECO:0000313" key="7">
    <source>
        <dbReference type="Proteomes" id="UP001583177"/>
    </source>
</evidence>